<gene>
    <name evidence="2" type="ORF">H6X83_06485</name>
</gene>
<dbReference type="Pfam" id="PF13672">
    <property type="entry name" value="PP2C_2"/>
    <property type="match status" value="1"/>
</dbReference>
<dbReference type="CDD" id="cd00143">
    <property type="entry name" value="PP2Cc"/>
    <property type="match status" value="1"/>
</dbReference>
<dbReference type="InterPro" id="IPR015655">
    <property type="entry name" value="PP2C"/>
</dbReference>
<dbReference type="Proteomes" id="UP000516046">
    <property type="component" value="Chromosome"/>
</dbReference>
<organism evidence="2 3">
    <name type="scientific">Caproicibacterium amylolyticum</name>
    <dbReference type="NCBI Taxonomy" id="2766537"/>
    <lineage>
        <taxon>Bacteria</taxon>
        <taxon>Bacillati</taxon>
        <taxon>Bacillota</taxon>
        <taxon>Clostridia</taxon>
        <taxon>Eubacteriales</taxon>
        <taxon>Oscillospiraceae</taxon>
        <taxon>Caproicibacterium</taxon>
    </lineage>
</organism>
<name>A0A7G9WKN1_9FIRM</name>
<dbReference type="SMART" id="SM00331">
    <property type="entry name" value="PP2C_SIG"/>
    <property type="match status" value="1"/>
</dbReference>
<dbReference type="PROSITE" id="PS51746">
    <property type="entry name" value="PPM_2"/>
    <property type="match status" value="1"/>
</dbReference>
<dbReference type="InterPro" id="IPR036457">
    <property type="entry name" value="PPM-type-like_dom_sf"/>
</dbReference>
<evidence type="ECO:0000313" key="2">
    <source>
        <dbReference type="EMBL" id="QNO19243.1"/>
    </source>
</evidence>
<dbReference type="AlphaFoldDB" id="A0A7G9WKN1"/>
<protein>
    <submittedName>
        <fullName evidence="2">Stp1/IreP family PP2C-type Ser/Thr phosphatase</fullName>
    </submittedName>
</protein>
<accession>A0A7G9WKN1</accession>
<dbReference type="PANTHER" id="PTHR47992">
    <property type="entry name" value="PROTEIN PHOSPHATASE"/>
    <property type="match status" value="1"/>
</dbReference>
<reference evidence="2 3" key="1">
    <citation type="submission" date="2020-08" db="EMBL/GenBank/DDBJ databases">
        <authorList>
            <person name="Ren C."/>
            <person name="Gu Y."/>
            <person name="Xu Y."/>
        </authorList>
    </citation>
    <scope>NUCLEOTIDE SEQUENCE [LARGE SCALE GENOMIC DNA]</scope>
    <source>
        <strain evidence="2 3">LBM18003</strain>
    </source>
</reference>
<evidence type="ECO:0000313" key="3">
    <source>
        <dbReference type="Proteomes" id="UP000516046"/>
    </source>
</evidence>
<dbReference type="EMBL" id="CP060696">
    <property type="protein sequence ID" value="QNO19243.1"/>
    <property type="molecule type" value="Genomic_DNA"/>
</dbReference>
<dbReference type="SUPFAM" id="SSF81606">
    <property type="entry name" value="PP2C-like"/>
    <property type="match status" value="1"/>
</dbReference>
<evidence type="ECO:0000259" key="1">
    <source>
        <dbReference type="PROSITE" id="PS51746"/>
    </source>
</evidence>
<sequence length="245" mass="26160">MFKVCHKTDIGLVRETNQDACKSGLTSSGIAWAVVCDGMGGANGGNVASSIAVETMVRQYHGFFGGSQVRSDNSIRDLMVSAVYNANTAVFERSRAEEELHGMGTTVVSAVVCAGVAHIAHAGDSRAYLITPEGAKQVTTDHSMVQELVDSGDLTEQEAKVHPQKNIITRALGIEPSVLVDYNELPFEGRSLLVLCTDGLSNYIETEELYTFSQQYGGQELAERLIGKAKDGGGSDNITVAIIEN</sequence>
<dbReference type="SMART" id="SM00332">
    <property type="entry name" value="PP2Cc"/>
    <property type="match status" value="1"/>
</dbReference>
<dbReference type="NCBIfam" id="NF033484">
    <property type="entry name" value="Stp1_PP2C_phos"/>
    <property type="match status" value="1"/>
</dbReference>
<dbReference type="GO" id="GO:0004722">
    <property type="term" value="F:protein serine/threonine phosphatase activity"/>
    <property type="evidence" value="ECO:0007669"/>
    <property type="project" value="InterPro"/>
</dbReference>
<proteinExistence type="predicted"/>
<dbReference type="RefSeq" id="WP_212508312.1">
    <property type="nucleotide sequence ID" value="NZ_CP060696.1"/>
</dbReference>
<keyword evidence="3" id="KW-1185">Reference proteome</keyword>
<feature type="domain" description="PPM-type phosphatase" evidence="1">
    <location>
        <begin position="3"/>
        <end position="245"/>
    </location>
</feature>
<dbReference type="InterPro" id="IPR001932">
    <property type="entry name" value="PPM-type_phosphatase-like_dom"/>
</dbReference>
<dbReference type="KEGG" id="caml:H6X83_06485"/>
<dbReference type="Gene3D" id="3.60.40.10">
    <property type="entry name" value="PPM-type phosphatase domain"/>
    <property type="match status" value="1"/>
</dbReference>